<dbReference type="AlphaFoldDB" id="A0A165HXA0"/>
<dbReference type="InterPro" id="IPR032801">
    <property type="entry name" value="PXL2A/B/C"/>
</dbReference>
<dbReference type="InterPro" id="IPR036249">
    <property type="entry name" value="Thioredoxin-like_sf"/>
</dbReference>
<reference evidence="1 2" key="1">
    <citation type="journal article" date="2016" name="Fungal Biol.">
        <title>The genome of Xylona heveae provides a window into fungal endophytism.</title>
        <authorList>
            <person name="Gazis R."/>
            <person name="Kuo A."/>
            <person name="Riley R."/>
            <person name="LaButti K."/>
            <person name="Lipzen A."/>
            <person name="Lin J."/>
            <person name="Amirebrahimi M."/>
            <person name="Hesse C.N."/>
            <person name="Spatafora J.W."/>
            <person name="Henrissat B."/>
            <person name="Hainaut M."/>
            <person name="Grigoriev I.V."/>
            <person name="Hibbett D.S."/>
        </authorList>
    </citation>
    <scope>NUCLEOTIDE SEQUENCE [LARGE SCALE GENOMIC DNA]</scope>
    <source>
        <strain evidence="1 2">TC161</strain>
    </source>
</reference>
<gene>
    <name evidence="1" type="ORF">L228DRAFT_252555</name>
</gene>
<dbReference type="Proteomes" id="UP000076632">
    <property type="component" value="Unassembled WGS sequence"/>
</dbReference>
<dbReference type="OMA" id="RDLYAKW"/>
<dbReference type="PANTHER" id="PTHR42336">
    <property type="entry name" value="THIOREDOXIN DOMAIN-CONTAINING PROTEIN-RELATED"/>
    <property type="match status" value="1"/>
</dbReference>
<evidence type="ECO:0000313" key="1">
    <source>
        <dbReference type="EMBL" id="KZF24058.1"/>
    </source>
</evidence>
<organism evidence="1 2">
    <name type="scientific">Xylona heveae (strain CBS 132557 / TC161)</name>
    <dbReference type="NCBI Taxonomy" id="1328760"/>
    <lineage>
        <taxon>Eukaryota</taxon>
        <taxon>Fungi</taxon>
        <taxon>Dikarya</taxon>
        <taxon>Ascomycota</taxon>
        <taxon>Pezizomycotina</taxon>
        <taxon>Xylonomycetes</taxon>
        <taxon>Xylonales</taxon>
        <taxon>Xylonaceae</taxon>
        <taxon>Xylona</taxon>
    </lineage>
</organism>
<name>A0A165HXA0_XYLHT</name>
<dbReference type="InParanoid" id="A0A165HXA0"/>
<proteinExistence type="predicted"/>
<dbReference type="Gene3D" id="3.40.30.10">
    <property type="entry name" value="Glutaredoxin"/>
    <property type="match status" value="1"/>
</dbReference>
<dbReference type="SUPFAM" id="SSF52833">
    <property type="entry name" value="Thioredoxin-like"/>
    <property type="match status" value="1"/>
</dbReference>
<dbReference type="OrthoDB" id="40334at2759"/>
<protein>
    <recommendedName>
        <fullName evidence="3">Thioredoxin domain-containing protein</fullName>
    </recommendedName>
</protein>
<evidence type="ECO:0008006" key="3">
    <source>
        <dbReference type="Google" id="ProtNLM"/>
    </source>
</evidence>
<dbReference type="RefSeq" id="XP_018189613.1">
    <property type="nucleotide sequence ID" value="XM_018333694.1"/>
</dbReference>
<dbReference type="Pfam" id="PF13911">
    <property type="entry name" value="AhpC-TSA_2"/>
    <property type="match status" value="1"/>
</dbReference>
<evidence type="ECO:0000313" key="2">
    <source>
        <dbReference type="Proteomes" id="UP000076632"/>
    </source>
</evidence>
<sequence>MTLRQELASWKFPQQLQIAQVPNSGTFAPSSDQIPLPPPNGKPTVITFLRHCGCPFAEKAFLDLRTTASANPSVNFIAVSHSDAKATEKWINALGGSRRVQVIVDADRQLYTKWGLGVASFWHLLNPQSMWGVYQLASHEGIWNRPTESGTRWQTAGSFAVDKKGHVCWSRPALSAHEVPNFDEAVKAMQ</sequence>
<dbReference type="PANTHER" id="PTHR42336:SF1">
    <property type="entry name" value="ALKYL HYDROPEROXIDE REDUCTASE SUBUNIT C_ THIOL SPECIFIC ANTIOXIDANT DOMAIN-CONTAINING PROTEIN"/>
    <property type="match status" value="1"/>
</dbReference>
<dbReference type="EMBL" id="KV407456">
    <property type="protein sequence ID" value="KZF24058.1"/>
    <property type="molecule type" value="Genomic_DNA"/>
</dbReference>
<accession>A0A165HXA0</accession>
<dbReference type="GeneID" id="28898831"/>
<keyword evidence="2" id="KW-1185">Reference proteome</keyword>